<feature type="transmembrane region" description="Helical" evidence="1">
    <location>
        <begin position="16"/>
        <end position="39"/>
    </location>
</feature>
<dbReference type="OrthoDB" id="8113027at2759"/>
<dbReference type="Pfam" id="PF15018">
    <property type="entry name" value="InaF-motif"/>
    <property type="match status" value="1"/>
</dbReference>
<dbReference type="PANTHER" id="PTHR34929:SF1">
    <property type="entry name" value="INAF MOTIF CONTAINING 2"/>
    <property type="match status" value="1"/>
</dbReference>
<dbReference type="InterPro" id="IPR029162">
    <property type="entry name" value="InaF-motif"/>
</dbReference>
<protein>
    <submittedName>
        <fullName evidence="4">Serpentine receptor class gamma</fullName>
    </submittedName>
</protein>
<organism evidence="4">
    <name type="scientific">Thelazia callipaeda</name>
    <name type="common">Oriental eyeworm</name>
    <name type="synonym">Parasitic nematode</name>
    <dbReference type="NCBI Taxonomy" id="103827"/>
    <lineage>
        <taxon>Eukaryota</taxon>
        <taxon>Metazoa</taxon>
        <taxon>Ecdysozoa</taxon>
        <taxon>Nematoda</taxon>
        <taxon>Chromadorea</taxon>
        <taxon>Rhabditida</taxon>
        <taxon>Spirurina</taxon>
        <taxon>Spiruromorpha</taxon>
        <taxon>Thelazioidea</taxon>
        <taxon>Thelaziidae</taxon>
        <taxon>Thelazia</taxon>
    </lineage>
</organism>
<accession>A0A0N5CRU7</accession>
<dbReference type="WBParaSite" id="TCLT_0000294701-mRNA-1">
    <property type="protein sequence ID" value="TCLT_0000294701-mRNA-1"/>
    <property type="gene ID" value="TCLT_0000294701"/>
</dbReference>
<gene>
    <name evidence="2" type="ORF">TCLT_LOCUS2948</name>
</gene>
<keyword evidence="1" id="KW-0812">Transmembrane</keyword>
<evidence type="ECO:0000313" key="4">
    <source>
        <dbReference type="WBParaSite" id="TCLT_0000294701-mRNA-1"/>
    </source>
</evidence>
<reference evidence="2 3" key="2">
    <citation type="submission" date="2018-11" db="EMBL/GenBank/DDBJ databases">
        <authorList>
            <consortium name="Pathogen Informatics"/>
        </authorList>
    </citation>
    <scope>NUCLEOTIDE SEQUENCE [LARGE SCALE GENOMIC DNA]</scope>
</reference>
<evidence type="ECO:0000313" key="2">
    <source>
        <dbReference type="EMBL" id="VDM99170.1"/>
    </source>
</evidence>
<dbReference type="AlphaFoldDB" id="A0A0N5CRU7"/>
<keyword evidence="1" id="KW-1133">Transmembrane helix</keyword>
<name>A0A0N5CRU7_THECL</name>
<keyword evidence="3" id="KW-1185">Reference proteome</keyword>
<dbReference type="EMBL" id="UYYF01000827">
    <property type="protein sequence ID" value="VDM99170.1"/>
    <property type="molecule type" value="Genomic_DNA"/>
</dbReference>
<evidence type="ECO:0000313" key="3">
    <source>
        <dbReference type="Proteomes" id="UP000276776"/>
    </source>
</evidence>
<sequence>MPHNAKKLYIHRCIRLCTVVAYIFFVSAPAISLSIYYIWIWDPNYITKVSLHF</sequence>
<dbReference type="PANTHER" id="PTHR34929">
    <property type="entry name" value="ZGC:153157"/>
    <property type="match status" value="1"/>
</dbReference>
<reference evidence="4" key="1">
    <citation type="submission" date="2017-02" db="UniProtKB">
        <authorList>
            <consortium name="WormBaseParasite"/>
        </authorList>
    </citation>
    <scope>IDENTIFICATION</scope>
</reference>
<dbReference type="Proteomes" id="UP000276776">
    <property type="component" value="Unassembled WGS sequence"/>
</dbReference>
<proteinExistence type="predicted"/>
<evidence type="ECO:0000256" key="1">
    <source>
        <dbReference type="SAM" id="Phobius"/>
    </source>
</evidence>
<keyword evidence="1" id="KW-0472">Membrane</keyword>